<reference evidence="2" key="1">
    <citation type="submission" date="2022-11" db="EMBL/GenBank/DDBJ databases">
        <authorList>
            <person name="Hyden B.L."/>
            <person name="Feng K."/>
            <person name="Yates T."/>
            <person name="Jawdy S."/>
            <person name="Smart L.B."/>
            <person name="Muchero W."/>
        </authorList>
    </citation>
    <scope>NUCLEOTIDE SEQUENCE</scope>
    <source>
        <tissue evidence="2">Shoot tip</tissue>
    </source>
</reference>
<proteinExistence type="predicted"/>
<dbReference type="Proteomes" id="UP001151532">
    <property type="component" value="Chromosome 19"/>
</dbReference>
<keyword evidence="1" id="KW-0732">Signal</keyword>
<dbReference type="PANTHER" id="PTHR47590">
    <property type="entry name" value="F-BOX/KELCH-REPEAT PROTEIN SKIP25"/>
    <property type="match status" value="1"/>
</dbReference>
<evidence type="ECO:0000313" key="2">
    <source>
        <dbReference type="EMBL" id="KAJ6744064.1"/>
    </source>
</evidence>
<gene>
    <name evidence="2" type="ORF">OIU79_030391</name>
</gene>
<keyword evidence="3" id="KW-1185">Reference proteome</keyword>
<dbReference type="AlphaFoldDB" id="A0A9Q0V8F8"/>
<accession>A0A9Q0V8F8</accession>
<feature type="signal peptide" evidence="1">
    <location>
        <begin position="1"/>
        <end position="26"/>
    </location>
</feature>
<reference evidence="2" key="2">
    <citation type="journal article" date="2023" name="Int. J. Mol. Sci.">
        <title>De Novo Assembly and Annotation of 11 Diverse Shrub Willow (Salix) Genomes Reveals Novel Gene Organization in Sex-Linked Regions.</title>
        <authorList>
            <person name="Hyden B."/>
            <person name="Feng K."/>
            <person name="Yates T.B."/>
            <person name="Jawdy S."/>
            <person name="Cereghino C."/>
            <person name="Smart L.B."/>
            <person name="Muchero W."/>
        </authorList>
    </citation>
    <scope>NUCLEOTIDE SEQUENCE</scope>
    <source>
        <tissue evidence="2">Shoot tip</tissue>
    </source>
</reference>
<sequence>MGNHGTIKRWPVGLIGMLAGWNRAAASMNEDAIYVVNELTGALSEYDYKNDSWKKVIELLELKLAEQIAAGKRESLCGLREWGDCCCGGCDGEACTVLGGGATIGTTSSWTAYIAQDE</sequence>
<dbReference type="EMBL" id="JAPFFK010000009">
    <property type="protein sequence ID" value="KAJ6744064.1"/>
    <property type="molecule type" value="Genomic_DNA"/>
</dbReference>
<evidence type="ECO:0000313" key="3">
    <source>
        <dbReference type="Proteomes" id="UP001151532"/>
    </source>
</evidence>
<comment type="caution">
    <text evidence="2">The sequence shown here is derived from an EMBL/GenBank/DDBJ whole genome shotgun (WGS) entry which is preliminary data.</text>
</comment>
<dbReference type="OrthoDB" id="1899182at2759"/>
<evidence type="ECO:0000256" key="1">
    <source>
        <dbReference type="SAM" id="SignalP"/>
    </source>
</evidence>
<dbReference type="PANTHER" id="PTHR47590:SF7">
    <property type="entry name" value="OS06G0711700 PROTEIN"/>
    <property type="match status" value="1"/>
</dbReference>
<feature type="chain" id="PRO_5040133094" evidence="1">
    <location>
        <begin position="27"/>
        <end position="118"/>
    </location>
</feature>
<name>A0A9Q0V8F8_SALPP</name>
<protein>
    <submittedName>
        <fullName evidence="2">F-BOX/KELCH-REPEAT PROTEIN SKIP25</fullName>
    </submittedName>
</protein>
<organism evidence="2 3">
    <name type="scientific">Salix purpurea</name>
    <name type="common">Purple osier willow</name>
    <dbReference type="NCBI Taxonomy" id="77065"/>
    <lineage>
        <taxon>Eukaryota</taxon>
        <taxon>Viridiplantae</taxon>
        <taxon>Streptophyta</taxon>
        <taxon>Embryophyta</taxon>
        <taxon>Tracheophyta</taxon>
        <taxon>Spermatophyta</taxon>
        <taxon>Magnoliopsida</taxon>
        <taxon>eudicotyledons</taxon>
        <taxon>Gunneridae</taxon>
        <taxon>Pentapetalae</taxon>
        <taxon>rosids</taxon>
        <taxon>fabids</taxon>
        <taxon>Malpighiales</taxon>
        <taxon>Salicaceae</taxon>
        <taxon>Saliceae</taxon>
        <taxon>Salix</taxon>
    </lineage>
</organism>